<organism evidence="3">
    <name type="scientific">Spongospora subterranea</name>
    <dbReference type="NCBI Taxonomy" id="70186"/>
    <lineage>
        <taxon>Eukaryota</taxon>
        <taxon>Sar</taxon>
        <taxon>Rhizaria</taxon>
        <taxon>Endomyxa</taxon>
        <taxon>Phytomyxea</taxon>
        <taxon>Plasmodiophorida</taxon>
        <taxon>Plasmodiophoridae</taxon>
        <taxon>Spongospora</taxon>
    </lineage>
</organism>
<name>A0A0H5R4T9_9EUKA</name>
<dbReference type="InterPro" id="IPR001837">
    <property type="entry name" value="Adenylate_cyclase-assoc_CAP"/>
</dbReference>
<dbReference type="PANTHER" id="PTHR10652:SF0">
    <property type="entry name" value="ADENYLYL CYCLASE-ASSOCIATED PROTEIN"/>
    <property type="match status" value="1"/>
</dbReference>
<dbReference type="GO" id="GO:0019933">
    <property type="term" value="P:cAMP-mediated signaling"/>
    <property type="evidence" value="ECO:0007669"/>
    <property type="project" value="TreeGrafter"/>
</dbReference>
<dbReference type="GO" id="GO:0003779">
    <property type="term" value="F:actin binding"/>
    <property type="evidence" value="ECO:0007669"/>
    <property type="project" value="InterPro"/>
</dbReference>
<dbReference type="PANTHER" id="PTHR10652">
    <property type="entry name" value="ADENYLYL CYCLASE-ASSOCIATED PROTEIN"/>
    <property type="match status" value="1"/>
</dbReference>
<reference evidence="3" key="1">
    <citation type="submission" date="2015-04" db="EMBL/GenBank/DDBJ databases">
        <title>The genome sequence of the plant pathogenic Rhizarian Plasmodiophora brassicae reveals insights in its biotrophic life cycle and the origin of chitin synthesis.</title>
        <authorList>
            <person name="Schwelm A."/>
            <person name="Fogelqvist J."/>
            <person name="Knaust A."/>
            <person name="Julke S."/>
            <person name="Lilja T."/>
            <person name="Dhandapani V."/>
            <person name="Bonilla-Rosso G."/>
            <person name="Karlsson M."/>
            <person name="Shevchenko A."/>
            <person name="Choi S.R."/>
            <person name="Kim H.G."/>
            <person name="Park J.Y."/>
            <person name="Lim Y.P."/>
            <person name="Ludwig-Muller J."/>
            <person name="Dixelius C."/>
        </authorList>
    </citation>
    <scope>NUCLEOTIDE SEQUENCE</scope>
    <source>
        <tissue evidence="3">Potato root galls</tissue>
    </source>
</reference>
<dbReference type="PROSITE" id="PS51329">
    <property type="entry name" value="C_CAP_COFACTOR_C"/>
    <property type="match status" value="1"/>
</dbReference>
<feature type="domain" description="C-CAP/cofactor C-like" evidence="2">
    <location>
        <begin position="38"/>
        <end position="175"/>
    </location>
</feature>
<evidence type="ECO:0000259" key="2">
    <source>
        <dbReference type="PROSITE" id="PS51329"/>
    </source>
</evidence>
<dbReference type="EMBL" id="HACM01008365">
    <property type="protein sequence ID" value="CRZ08807.1"/>
    <property type="molecule type" value="Transcribed_RNA"/>
</dbReference>
<sequence>MKAKNRPAEERSGLVVVPAKKANVVSSAGPAKNVAKKPPSISHNQGKWLIENFVGVDKVEIPEDVQVKHTVYIYKCENCIIVLPMKVKAICMDSCKKAGLLFGSVEIVNCHSVEVGMTGSAPSIAVDKTHGCQLILSNECLDRDPSIVMSNISEVNIRTPGENDHCDPIEMPIPEQFITKISGKPGRYKLSTQHVTHG</sequence>
<dbReference type="InterPro" id="IPR013912">
    <property type="entry name" value="Adenylate_cyclase-assoc_CAP_C"/>
</dbReference>
<evidence type="ECO:0000256" key="1">
    <source>
        <dbReference type="ARBA" id="ARBA00007659"/>
    </source>
</evidence>
<dbReference type="InterPro" id="IPR017901">
    <property type="entry name" value="C-CAP_CF_C-like"/>
</dbReference>
<dbReference type="GO" id="GO:0007015">
    <property type="term" value="P:actin filament organization"/>
    <property type="evidence" value="ECO:0007669"/>
    <property type="project" value="TreeGrafter"/>
</dbReference>
<dbReference type="SMART" id="SM00673">
    <property type="entry name" value="CARP"/>
    <property type="match status" value="2"/>
</dbReference>
<comment type="similarity">
    <text evidence="1">Belongs to the CAP family.</text>
</comment>
<accession>A0A0H5R4T9</accession>
<protein>
    <recommendedName>
        <fullName evidence="2">C-CAP/cofactor C-like domain-containing protein</fullName>
    </recommendedName>
</protein>
<dbReference type="Pfam" id="PF08603">
    <property type="entry name" value="CAP_C"/>
    <property type="match status" value="1"/>
</dbReference>
<dbReference type="GO" id="GO:0008179">
    <property type="term" value="F:adenylate cyclase binding"/>
    <property type="evidence" value="ECO:0007669"/>
    <property type="project" value="TreeGrafter"/>
</dbReference>
<dbReference type="InterPro" id="IPR036223">
    <property type="entry name" value="CAP_C_sf"/>
</dbReference>
<dbReference type="InterPro" id="IPR016098">
    <property type="entry name" value="CAP/MinC_C"/>
</dbReference>
<evidence type="ECO:0000313" key="3">
    <source>
        <dbReference type="EMBL" id="CRZ08807.1"/>
    </source>
</evidence>
<dbReference type="AlphaFoldDB" id="A0A0H5R4T9"/>
<dbReference type="GO" id="GO:0005737">
    <property type="term" value="C:cytoplasm"/>
    <property type="evidence" value="ECO:0007669"/>
    <property type="project" value="TreeGrafter"/>
</dbReference>
<dbReference type="Gene3D" id="2.160.20.70">
    <property type="match status" value="1"/>
</dbReference>
<proteinExistence type="inferred from homology"/>
<dbReference type="SUPFAM" id="SSF69340">
    <property type="entry name" value="C-terminal domain of adenylylcyclase associated protein"/>
    <property type="match status" value="1"/>
</dbReference>
<dbReference type="InterPro" id="IPR006599">
    <property type="entry name" value="CARP_motif"/>
</dbReference>